<dbReference type="InterPro" id="IPR043519">
    <property type="entry name" value="NT_sf"/>
</dbReference>
<evidence type="ECO:0000259" key="1">
    <source>
        <dbReference type="Pfam" id="PF19502"/>
    </source>
</evidence>
<reference evidence="2" key="1">
    <citation type="journal article" date="2020" name="mSystems">
        <title>Genome- and Community-Level Interaction Insights into Carbon Utilization and Element Cycling Functions of Hydrothermarchaeota in Hydrothermal Sediment.</title>
        <authorList>
            <person name="Zhou Z."/>
            <person name="Liu Y."/>
            <person name="Xu W."/>
            <person name="Pan J."/>
            <person name="Luo Z.H."/>
            <person name="Li M."/>
        </authorList>
    </citation>
    <scope>NUCLEOTIDE SEQUENCE [LARGE SCALE GENOMIC DNA]</scope>
    <source>
        <strain evidence="2">SpSt-258</strain>
    </source>
</reference>
<dbReference type="SUPFAM" id="SSF81301">
    <property type="entry name" value="Nucleotidyltransferase"/>
    <property type="match status" value="1"/>
</dbReference>
<comment type="caution">
    <text evidence="2">The sequence shown here is derived from an EMBL/GenBank/DDBJ whole genome shotgun (WGS) entry which is preliminary data.</text>
</comment>
<gene>
    <name evidence="2" type="ORF">ENP86_00470</name>
</gene>
<dbReference type="InterPro" id="IPR045792">
    <property type="entry name" value="DUF6036"/>
</dbReference>
<dbReference type="AlphaFoldDB" id="A0A7V1EGY7"/>
<proteinExistence type="predicted"/>
<dbReference type="Pfam" id="PF19502">
    <property type="entry name" value="DUF6036"/>
    <property type="match status" value="1"/>
</dbReference>
<protein>
    <recommendedName>
        <fullName evidence="1">DUF6036 domain-containing protein</fullName>
    </recommendedName>
</protein>
<organism evidence="2">
    <name type="scientific">candidate division WOR-3 bacterium</name>
    <dbReference type="NCBI Taxonomy" id="2052148"/>
    <lineage>
        <taxon>Bacteria</taxon>
        <taxon>Bacteria division WOR-3</taxon>
    </lineage>
</organism>
<dbReference type="EMBL" id="DSKY01000002">
    <property type="protein sequence ID" value="HDY58020.1"/>
    <property type="molecule type" value="Genomic_DNA"/>
</dbReference>
<name>A0A7V1EGY7_UNCW3</name>
<accession>A0A7V1EGY7</accession>
<dbReference type="Gene3D" id="3.30.460.40">
    <property type="match status" value="1"/>
</dbReference>
<evidence type="ECO:0000313" key="2">
    <source>
        <dbReference type="EMBL" id="HDY58020.1"/>
    </source>
</evidence>
<sequence>MTELNRQLEAIKEVHQFFTKKKIPYVLIGGIAVQHWGEPRFTRDIDVTILVDSGAEEEVIKKILSNFSPRIKDALRFALKNRICLVKSKNSYEVDISLGIPGYEEIVIKKAVECQIGRVSVKICSAEDLIIHKVVAGRPQDISDIEGIILRQGKSLNIGYIRKWLRNFSSILEMPEMIKHFEKLWRRLKK</sequence>
<feature type="domain" description="DUF6036" evidence="1">
    <location>
        <begin position="10"/>
        <end position="165"/>
    </location>
</feature>